<feature type="domain" description="Heterokaryon incompatibility" evidence="2">
    <location>
        <begin position="600"/>
        <end position="755"/>
    </location>
</feature>
<dbReference type="Proteomes" id="UP000664534">
    <property type="component" value="Unassembled WGS sequence"/>
</dbReference>
<feature type="region of interest" description="Disordered" evidence="1">
    <location>
        <begin position="530"/>
        <end position="556"/>
    </location>
</feature>
<dbReference type="AlphaFoldDB" id="A0A8H3IW50"/>
<organism evidence="3 4">
    <name type="scientific">Imshaugia aleurites</name>
    <dbReference type="NCBI Taxonomy" id="172621"/>
    <lineage>
        <taxon>Eukaryota</taxon>
        <taxon>Fungi</taxon>
        <taxon>Dikarya</taxon>
        <taxon>Ascomycota</taxon>
        <taxon>Pezizomycotina</taxon>
        <taxon>Lecanoromycetes</taxon>
        <taxon>OSLEUM clade</taxon>
        <taxon>Lecanoromycetidae</taxon>
        <taxon>Lecanorales</taxon>
        <taxon>Lecanorineae</taxon>
        <taxon>Parmeliaceae</taxon>
        <taxon>Imshaugia</taxon>
    </lineage>
</organism>
<dbReference type="Pfam" id="PF06985">
    <property type="entry name" value="HET"/>
    <property type="match status" value="1"/>
</dbReference>
<dbReference type="EMBL" id="CAJPDT010000088">
    <property type="protein sequence ID" value="CAF9936115.1"/>
    <property type="molecule type" value="Genomic_DNA"/>
</dbReference>
<accession>A0A8H3IW50</accession>
<proteinExistence type="predicted"/>
<sequence>MLSLTASSPPLRAAQFGAASGEAGNHNEPNSVVSSLARGIYHALTSATYCASALRDIDAVLAIRSDFPEELEYLRKSEGPQQASHHGLDQDGIAWNCRSPSQLLSGDSSKAVDHIATEFLAIKWAVERNWEMFGRYCLRLREDQFARLCMHCEETIEEAVDVQLLLVTLLILRISDVLRTSVVENIAAKRARAGGIPYILVQKAVFLELIPSAQGFNPSHHDQVLLLLQVFDDCNLEQLALGERTPSCLELLTKGKAPADSLKKALGMTFLLHLLRVPGQRLNSTVAFDVFTHIHDQLLGVIGGHLTPVAAYKSMLRMRASSLEEKGFKRLSLEDAEEFTLLRLIVMAHTVSRSRAEWIIRAFSQVPSSVQKALVDGLSIDAAIVLNSAHAVLAESIARVCNATVASIIKALSSVLRYIARCIQAESPFPNSPGQVVVLDMHHLLKTVSAPKFKENPDILDDVPPSTKSAHLAFNAEVDALPRVVEGAYEASVQSRKLQDTSLSRESRIEDPAASLSALVADVKKLITTDPDANKSKSPSKSISKTPPRYSLAESAPPSRIEKDVIHVVSCRSCSNQFKYQLQDEGIVTVICGIPEQVEYRAVSYVWGEVSQVPVRCEKCSASSSIPFGSLSKFNHLMRLAGTDTPIWLDAMSIDQKNPQEVAAQVAVMGDIYGNAQTVLVCLPTSDIEAYSLLQQIIAAALDTVTKPWLFGQHAGGEQEENMSGLCQAFYHNISILNQRLHEWLYWRRAWTFQEWALARDLEVGYEGLSSKLKLKHVKAIVLQAALSMASYKLHAGQYGSVDLGFSRGEVPARLAMIKRLFPREDFFTSNENVDHEKHLYQTVFPHFELDQVLSLQDKPIPNQAEKLRNRLGLMLDAYGISKREAWFEADLICCWASMCNIEYDYNKNDTRAIALQKVLSALRKRGIKIYNFLVNTEARTEVDLEFVEYARVHPICNSTNKGLLTRPPIFSGQTDTVFHLQKAVLQSRNLAPLDYTQKAGKLELVEANKHVQVVHLNDSEAVVEHFSKSLLGQHLDTSGLAFTHILEHMLELLNGIPRAQLDKHVLVFVKVKVTSLIPWARGPPGSRELIAWAVCPSTVNSMPLKVARETMNGSLVVARSTSDSIFGSAALETVAYLTITHHQCGTYLLNADDKGVIQITFHQPIRSDVMIMRSEGILDRMCVRVTFEDERPK</sequence>
<evidence type="ECO:0000313" key="4">
    <source>
        <dbReference type="Proteomes" id="UP000664534"/>
    </source>
</evidence>
<comment type="caution">
    <text evidence="3">The sequence shown here is derived from an EMBL/GenBank/DDBJ whole genome shotgun (WGS) entry which is preliminary data.</text>
</comment>
<dbReference type="InterPro" id="IPR052895">
    <property type="entry name" value="HetReg/Transcr_Mod"/>
</dbReference>
<dbReference type="InterPro" id="IPR049232">
    <property type="entry name" value="DUF6829"/>
</dbReference>
<name>A0A8H3IW50_9LECA</name>
<keyword evidence="4" id="KW-1185">Reference proteome</keyword>
<evidence type="ECO:0000256" key="1">
    <source>
        <dbReference type="SAM" id="MobiDB-lite"/>
    </source>
</evidence>
<dbReference type="OrthoDB" id="3542217at2759"/>
<evidence type="ECO:0000313" key="3">
    <source>
        <dbReference type="EMBL" id="CAF9936115.1"/>
    </source>
</evidence>
<dbReference type="PANTHER" id="PTHR24148">
    <property type="entry name" value="ANKYRIN REPEAT DOMAIN-CONTAINING PROTEIN 39 HOMOLOG-RELATED"/>
    <property type="match status" value="1"/>
</dbReference>
<gene>
    <name evidence="3" type="ORF">IMSHALPRED_010469</name>
</gene>
<evidence type="ECO:0000259" key="2">
    <source>
        <dbReference type="Pfam" id="PF06985"/>
    </source>
</evidence>
<dbReference type="InterPro" id="IPR010730">
    <property type="entry name" value="HET"/>
</dbReference>
<protein>
    <recommendedName>
        <fullName evidence="2">Heterokaryon incompatibility domain-containing protein</fullName>
    </recommendedName>
</protein>
<dbReference type="PANTHER" id="PTHR24148:SF64">
    <property type="entry name" value="HETEROKARYON INCOMPATIBILITY DOMAIN-CONTAINING PROTEIN"/>
    <property type="match status" value="1"/>
</dbReference>
<dbReference type="Pfam" id="PF20717">
    <property type="entry name" value="DUF6829"/>
    <property type="match status" value="1"/>
</dbReference>
<reference evidence="3" key="1">
    <citation type="submission" date="2021-03" db="EMBL/GenBank/DDBJ databases">
        <authorList>
            <person name="Tagirdzhanova G."/>
        </authorList>
    </citation>
    <scope>NUCLEOTIDE SEQUENCE</scope>
</reference>
<feature type="compositionally biased region" description="Low complexity" evidence="1">
    <location>
        <begin position="536"/>
        <end position="548"/>
    </location>
</feature>